<name>A0A6J4GAV5_9FLAO</name>
<evidence type="ECO:0000313" key="2">
    <source>
        <dbReference type="Proteomes" id="UP000479938"/>
    </source>
</evidence>
<sequence>MNKINFLIPLLILCLSSCQKREDHTESIEDIEFSYISGLRIPYNTVTINIARNNKDSSNVFIQSRPLFDSPKWEYSKIDKIIKIDNLTFEKIIQKIKLLDHINIDKAHKIGNDGSTWKIEYGSKGKNKSYTFWSPTSQTKERGLDNFVQLSEQILDISKLKKEDVLGDY</sequence>
<gene>
    <name evidence="1" type="ORF">FLA105534_00663</name>
</gene>
<dbReference type="AlphaFoldDB" id="A0A6J4GAV5"/>
<dbReference type="EMBL" id="CADCSU010000040">
    <property type="protein sequence ID" value="CAA9195435.1"/>
    <property type="molecule type" value="Genomic_DNA"/>
</dbReference>
<evidence type="ECO:0000313" key="1">
    <source>
        <dbReference type="EMBL" id="CAA9195435.1"/>
    </source>
</evidence>
<keyword evidence="2" id="KW-1185">Reference proteome</keyword>
<accession>A0A6J4GAV5</accession>
<protein>
    <submittedName>
        <fullName evidence="1">Uncharacterized protein</fullName>
    </submittedName>
</protein>
<organism evidence="1 2">
    <name type="scientific">Flavobacterium bizetiae</name>
    <dbReference type="NCBI Taxonomy" id="2704140"/>
    <lineage>
        <taxon>Bacteria</taxon>
        <taxon>Pseudomonadati</taxon>
        <taxon>Bacteroidota</taxon>
        <taxon>Flavobacteriia</taxon>
        <taxon>Flavobacteriales</taxon>
        <taxon>Flavobacteriaceae</taxon>
        <taxon>Flavobacterium</taxon>
    </lineage>
</organism>
<proteinExistence type="predicted"/>
<dbReference type="RefSeq" id="WP_173969415.1">
    <property type="nucleotide sequence ID" value="NZ_CADCSU010000040.1"/>
</dbReference>
<reference evidence="1 2" key="1">
    <citation type="submission" date="2020-02" db="EMBL/GenBank/DDBJ databases">
        <authorList>
            <person name="Criscuolo A."/>
        </authorList>
    </citation>
    <scope>NUCLEOTIDE SEQUENCE [LARGE SCALE GENOMIC DNA]</scope>
    <source>
        <strain evidence="1">CIP105534</strain>
    </source>
</reference>
<dbReference type="Proteomes" id="UP000479938">
    <property type="component" value="Unassembled WGS sequence"/>
</dbReference>